<evidence type="ECO:0000313" key="3">
    <source>
        <dbReference type="Proteomes" id="UP000003971"/>
    </source>
</evidence>
<organism evidence="2 3">
    <name type="scientific">Salmonella enterica subsp. enterica serovar Choleraesuis str. SCSA50</name>
    <dbReference type="NCBI Taxonomy" id="904139"/>
    <lineage>
        <taxon>Bacteria</taxon>
        <taxon>Pseudomonadati</taxon>
        <taxon>Pseudomonadota</taxon>
        <taxon>Gammaproteobacteria</taxon>
        <taxon>Enterobacterales</taxon>
        <taxon>Enterobacteriaceae</taxon>
        <taxon>Salmonella</taxon>
    </lineage>
</organism>
<sequence>MIGEGFSIPVRFHPCAKLAVSAGIPRCVNPFRTDSLEPGTENLRGFSVPDRLEKNFTIKGVNAHAFTDELCKSPLPLGIHFAKNTIAILCPCSFNLIHKTLRCALTHTKIAPVWTIADKKQVSDNMILVQRHRICCNTIITDQIISPRIAEAQRRQQRGIHAFRRGHPVSHLSAETDPPAGVSQTFPQRRAVNIHQNRGALHSLSPTGARRRPLHSDASSSATYFFRSPTDVAVNSTRRPSF</sequence>
<evidence type="ECO:0000313" key="2">
    <source>
        <dbReference type="EMBL" id="EFZ05825.1"/>
    </source>
</evidence>
<dbReference type="EMBL" id="CM001062">
    <property type="protein sequence ID" value="EFZ05825.1"/>
    <property type="molecule type" value="Genomic_DNA"/>
</dbReference>
<protein>
    <submittedName>
        <fullName evidence="2">Uncharacterized protein</fullName>
    </submittedName>
</protein>
<feature type="region of interest" description="Disordered" evidence="1">
    <location>
        <begin position="197"/>
        <end position="219"/>
    </location>
</feature>
<dbReference type="AlphaFoldDB" id="A0AAJ8WVD8"/>
<gene>
    <name evidence="2" type="ORF">SCA50_1305</name>
</gene>
<accession>A0AAJ8WVD8</accession>
<dbReference type="Proteomes" id="UP000003971">
    <property type="component" value="Chromosome"/>
</dbReference>
<name>A0AAJ8WVD8_SALET</name>
<proteinExistence type="predicted"/>
<reference evidence="2 3" key="1">
    <citation type="journal article" date="2011" name="J. Bacteriol.">
        <title>Genome sequences of Salmonella enterica serovar typhimurium, Choleraesuis, Dublin, and Gallinarum strains of well- defined virulence in food-producing animals.</title>
        <authorList>
            <person name="Richardson E.J."/>
            <person name="Limaye B."/>
            <person name="Inamdar H."/>
            <person name="Datta A."/>
            <person name="Manjari K.S."/>
            <person name="Pullinger G.D."/>
            <person name="Thomson N.R."/>
            <person name="Joshi R.R."/>
            <person name="Watson M."/>
            <person name="Stevens M.P."/>
        </authorList>
    </citation>
    <scope>NUCLEOTIDE SEQUENCE [LARGE SCALE GENOMIC DNA]</scope>
    <source>
        <strain evidence="2">A50</strain>
    </source>
</reference>
<evidence type="ECO:0000256" key="1">
    <source>
        <dbReference type="SAM" id="MobiDB-lite"/>
    </source>
</evidence>